<comment type="caution">
    <text evidence="1">The sequence shown here is derived from an EMBL/GenBank/DDBJ whole genome shotgun (WGS) entry which is preliminary data.</text>
</comment>
<reference evidence="1" key="1">
    <citation type="submission" date="2022-10" db="EMBL/GenBank/DDBJ databases">
        <title>Complete Genome of Trichothecium roseum strain YXFP-22015, a Plant Pathogen Isolated from Citrus.</title>
        <authorList>
            <person name="Wang Y."/>
            <person name="Zhu L."/>
        </authorList>
    </citation>
    <scope>NUCLEOTIDE SEQUENCE</scope>
    <source>
        <strain evidence="1">YXFP-22015</strain>
    </source>
</reference>
<dbReference type="Proteomes" id="UP001163324">
    <property type="component" value="Chromosome 1"/>
</dbReference>
<sequence>MEARIAVSETDSVRTLLEPETNNQKPYPPVSSIPQTSSERLAQFAVGKKEDKQPETMLYLAYGSNMCAQTFMGMRGVRPLSQINVTAPSLRLTLTLPGIPYREPCFANVDYREIPEPSEKEKLKNAEMDYPPSLLPYETGKWDGSLIGVVYEVTQADYRNILRTEGGGSGYKEIQVPCLPIPTNDADGKPSTKQPKPFLARTLFAAYVLDDPSKDTWWKRMTTGHRRPEPERLQASKRYMKLLTDGAAEHDLPREYQDYLGSLQPYASTTKRQFYGGLIFSLLWGPLILSAMRLGRLLADDTGRYPLWFAGCINFCFNTAWFSYDVFFKHVFGDGERTEKAKSEVRLKKEEKL</sequence>
<organism evidence="1 2">
    <name type="scientific">Trichothecium roseum</name>
    <dbReference type="NCBI Taxonomy" id="47278"/>
    <lineage>
        <taxon>Eukaryota</taxon>
        <taxon>Fungi</taxon>
        <taxon>Dikarya</taxon>
        <taxon>Ascomycota</taxon>
        <taxon>Pezizomycotina</taxon>
        <taxon>Sordariomycetes</taxon>
        <taxon>Hypocreomycetidae</taxon>
        <taxon>Hypocreales</taxon>
        <taxon>Hypocreales incertae sedis</taxon>
        <taxon>Trichothecium</taxon>
    </lineage>
</organism>
<name>A0ACC0VBF7_9HYPO</name>
<dbReference type="EMBL" id="CM047940">
    <property type="protein sequence ID" value="KAI9903760.1"/>
    <property type="molecule type" value="Genomic_DNA"/>
</dbReference>
<proteinExistence type="predicted"/>
<protein>
    <submittedName>
        <fullName evidence="1">Uncharacterized protein</fullName>
    </submittedName>
</protein>
<gene>
    <name evidence="1" type="ORF">N3K66_000289</name>
</gene>
<keyword evidence="2" id="KW-1185">Reference proteome</keyword>
<accession>A0ACC0VBF7</accession>
<evidence type="ECO:0000313" key="1">
    <source>
        <dbReference type="EMBL" id="KAI9903760.1"/>
    </source>
</evidence>
<evidence type="ECO:0000313" key="2">
    <source>
        <dbReference type="Proteomes" id="UP001163324"/>
    </source>
</evidence>